<evidence type="ECO:0000313" key="1">
    <source>
        <dbReference type="EMBL" id="KAG2901072.1"/>
    </source>
</evidence>
<evidence type="ECO:0000313" key="3">
    <source>
        <dbReference type="Proteomes" id="UP000736787"/>
    </source>
</evidence>
<comment type="caution">
    <text evidence="2">The sequence shown here is derived from an EMBL/GenBank/DDBJ whole genome shotgun (WGS) entry which is preliminary data.</text>
</comment>
<accession>A0A8T1C6P5</accession>
<reference evidence="2" key="1">
    <citation type="submission" date="2018-10" db="EMBL/GenBank/DDBJ databases">
        <title>Effector identification in a new, highly contiguous assembly of the strawberry crown rot pathogen Phytophthora cactorum.</title>
        <authorList>
            <person name="Armitage A.D."/>
            <person name="Nellist C.F."/>
            <person name="Bates H."/>
            <person name="Vickerstaff R.J."/>
            <person name="Harrison R.J."/>
        </authorList>
    </citation>
    <scope>NUCLEOTIDE SEQUENCE</scope>
    <source>
        <strain evidence="1">4032</strain>
        <strain evidence="2">4040</strain>
    </source>
</reference>
<dbReference type="Proteomes" id="UP000736787">
    <property type="component" value="Unassembled WGS sequence"/>
</dbReference>
<sequence length="108" mass="12427">MLESPVYTMWTNYIAMFKKANPRYTEGQLATLIRSFGHKELSMMLISAEKVQSTTDIATRLRAELFDLWRASKVDPAGVYKMLHVENAAANSPTRTFWSEYVKVYTNP</sequence>
<dbReference type="AlphaFoldDB" id="A0A8T1C6P5"/>
<evidence type="ECO:0008006" key="4">
    <source>
        <dbReference type="Google" id="ProtNLM"/>
    </source>
</evidence>
<dbReference type="EMBL" id="RCMK01000656">
    <property type="protein sequence ID" value="KAG2917431.1"/>
    <property type="molecule type" value="Genomic_DNA"/>
</dbReference>
<dbReference type="EMBL" id="RCMI01000676">
    <property type="protein sequence ID" value="KAG2901072.1"/>
    <property type="molecule type" value="Genomic_DNA"/>
</dbReference>
<proteinExistence type="predicted"/>
<organism evidence="2 3">
    <name type="scientific">Phytophthora cactorum</name>
    <dbReference type="NCBI Taxonomy" id="29920"/>
    <lineage>
        <taxon>Eukaryota</taxon>
        <taxon>Sar</taxon>
        <taxon>Stramenopiles</taxon>
        <taxon>Oomycota</taxon>
        <taxon>Peronosporomycetes</taxon>
        <taxon>Peronosporales</taxon>
        <taxon>Peronosporaceae</taxon>
        <taxon>Phytophthora</taxon>
    </lineage>
</organism>
<name>A0A8T1C6P5_9STRA</name>
<dbReference type="Proteomes" id="UP000774804">
    <property type="component" value="Unassembled WGS sequence"/>
</dbReference>
<protein>
    <recommendedName>
        <fullName evidence="4">RXLR phytopathogen effector protein WY-domain domain-containing protein</fullName>
    </recommendedName>
</protein>
<gene>
    <name evidence="1" type="ORF">PC115_g15984</name>
    <name evidence="2" type="ORF">PC117_g17436</name>
</gene>
<dbReference type="VEuPathDB" id="FungiDB:PC110_g16700"/>
<evidence type="ECO:0000313" key="2">
    <source>
        <dbReference type="EMBL" id="KAG2917431.1"/>
    </source>
</evidence>